<evidence type="ECO:0000256" key="1">
    <source>
        <dbReference type="ARBA" id="ARBA00004429"/>
    </source>
</evidence>
<dbReference type="AlphaFoldDB" id="A0A9Q3W7H5"/>
<dbReference type="PANTHER" id="PTHR35011">
    <property type="entry name" value="2,3-DIKETO-L-GULONATE TRAP TRANSPORTER SMALL PERMEASE PROTEIN YIAM"/>
    <property type="match status" value="1"/>
</dbReference>
<dbReference type="GO" id="GO:0022857">
    <property type="term" value="F:transmembrane transporter activity"/>
    <property type="evidence" value="ECO:0007669"/>
    <property type="project" value="UniProtKB-UniRule"/>
</dbReference>
<dbReference type="InterPro" id="IPR055348">
    <property type="entry name" value="DctQ"/>
</dbReference>
<dbReference type="GO" id="GO:0005886">
    <property type="term" value="C:plasma membrane"/>
    <property type="evidence" value="ECO:0007669"/>
    <property type="project" value="UniProtKB-SubCell"/>
</dbReference>
<keyword evidence="12" id="KW-1185">Reference proteome</keyword>
<evidence type="ECO:0000256" key="7">
    <source>
        <dbReference type="ARBA" id="ARBA00023136"/>
    </source>
</evidence>
<evidence type="ECO:0000256" key="5">
    <source>
        <dbReference type="ARBA" id="ARBA00022692"/>
    </source>
</evidence>
<feature type="domain" description="Tripartite ATP-independent periplasmic transporters DctQ component" evidence="10">
    <location>
        <begin position="26"/>
        <end position="150"/>
    </location>
</feature>
<evidence type="ECO:0000256" key="6">
    <source>
        <dbReference type="ARBA" id="ARBA00022989"/>
    </source>
</evidence>
<feature type="transmembrane region" description="Helical" evidence="9">
    <location>
        <begin position="44"/>
        <end position="65"/>
    </location>
</feature>
<gene>
    <name evidence="11" type="ORF">LZG35_12450</name>
</gene>
<feature type="transmembrane region" description="Helical" evidence="9">
    <location>
        <begin position="12"/>
        <end position="32"/>
    </location>
</feature>
<dbReference type="EMBL" id="JAJVKT010000014">
    <property type="protein sequence ID" value="MCE7509453.1"/>
    <property type="molecule type" value="Genomic_DNA"/>
</dbReference>
<reference evidence="11" key="1">
    <citation type="submission" date="2022-01" db="EMBL/GenBank/DDBJ databases">
        <authorList>
            <person name="Karlyshev A.V."/>
            <person name="Jaspars M."/>
        </authorList>
    </citation>
    <scope>NUCLEOTIDE SEQUENCE</scope>
    <source>
        <strain evidence="11">AGSA3-2</strain>
    </source>
</reference>
<keyword evidence="7 9" id="KW-0472">Membrane</keyword>
<comment type="subunit">
    <text evidence="9">The complex comprises the extracytoplasmic solute receptor protein and the two transmembrane proteins.</text>
</comment>
<comment type="similarity">
    <text evidence="8 9">Belongs to the TRAP transporter small permease family.</text>
</comment>
<comment type="subcellular location">
    <subcellularLocation>
        <location evidence="1 9">Cell inner membrane</location>
        <topology evidence="1 9">Multi-pass membrane protein</topology>
    </subcellularLocation>
</comment>
<keyword evidence="4 9" id="KW-0997">Cell inner membrane</keyword>
<proteinExistence type="inferred from homology"/>
<evidence type="ECO:0000256" key="2">
    <source>
        <dbReference type="ARBA" id="ARBA00022448"/>
    </source>
</evidence>
<feature type="transmembrane region" description="Helical" evidence="9">
    <location>
        <begin position="86"/>
        <end position="107"/>
    </location>
</feature>
<evidence type="ECO:0000256" key="8">
    <source>
        <dbReference type="ARBA" id="ARBA00038436"/>
    </source>
</evidence>
<keyword evidence="2 9" id="KW-0813">Transport</keyword>
<dbReference type="RefSeq" id="WP_145953537.1">
    <property type="nucleotide sequence ID" value="NZ_CBDDTQ010000003.1"/>
</dbReference>
<evidence type="ECO:0000259" key="10">
    <source>
        <dbReference type="Pfam" id="PF04290"/>
    </source>
</evidence>
<comment type="function">
    <text evidence="9">Part of the tripartite ATP-independent periplasmic (TRAP) transport system.</text>
</comment>
<sequence length="171" mass="18831">MTFLERPFRALANVFGGVALVSLAFLMVAITLDATVRSLIDRPITGIFELSEIALVLIVFLGLGWTQMEHGHIRVDALVKLAPVPVARAMNAFSWAAAALALALLTWPSTLDAIHSFQIKEFRWGYIEFPIWWAKIALAVGLWFATAQMLLYSVLALLGRDHPAASDQPTD</sequence>
<evidence type="ECO:0000313" key="12">
    <source>
        <dbReference type="Proteomes" id="UP001107961"/>
    </source>
</evidence>
<protein>
    <recommendedName>
        <fullName evidence="9">TRAP transporter small permease protein</fullName>
    </recommendedName>
</protein>
<dbReference type="GO" id="GO:0015740">
    <property type="term" value="P:C4-dicarboxylate transport"/>
    <property type="evidence" value="ECO:0007669"/>
    <property type="project" value="TreeGrafter"/>
</dbReference>
<dbReference type="PANTHER" id="PTHR35011:SF10">
    <property type="entry name" value="TRAP TRANSPORTER SMALL PERMEASE PROTEIN"/>
    <property type="match status" value="1"/>
</dbReference>
<evidence type="ECO:0000313" key="11">
    <source>
        <dbReference type="EMBL" id="MCE7509453.1"/>
    </source>
</evidence>
<organism evidence="11 12">
    <name type="scientific">Alloalcanivorax xenomutans</name>
    <dbReference type="NCBI Taxonomy" id="1094342"/>
    <lineage>
        <taxon>Bacteria</taxon>
        <taxon>Pseudomonadati</taxon>
        <taxon>Pseudomonadota</taxon>
        <taxon>Gammaproteobacteria</taxon>
        <taxon>Oceanospirillales</taxon>
        <taxon>Alcanivoracaceae</taxon>
        <taxon>Alloalcanivorax</taxon>
    </lineage>
</organism>
<accession>A0A9Q3W7H5</accession>
<name>A0A9Q3W7H5_9GAMM</name>
<evidence type="ECO:0000256" key="9">
    <source>
        <dbReference type="RuleBase" id="RU369079"/>
    </source>
</evidence>
<evidence type="ECO:0000256" key="4">
    <source>
        <dbReference type="ARBA" id="ARBA00022519"/>
    </source>
</evidence>
<keyword evidence="6 9" id="KW-1133">Transmembrane helix</keyword>
<dbReference type="Proteomes" id="UP001107961">
    <property type="component" value="Unassembled WGS sequence"/>
</dbReference>
<comment type="caution">
    <text evidence="11">The sequence shown here is derived from an EMBL/GenBank/DDBJ whole genome shotgun (WGS) entry which is preliminary data.</text>
</comment>
<dbReference type="InterPro" id="IPR007387">
    <property type="entry name" value="TRAP_DctQ"/>
</dbReference>
<keyword evidence="3" id="KW-1003">Cell membrane</keyword>
<dbReference type="Pfam" id="PF04290">
    <property type="entry name" value="DctQ"/>
    <property type="match status" value="1"/>
</dbReference>
<feature type="transmembrane region" description="Helical" evidence="9">
    <location>
        <begin position="132"/>
        <end position="158"/>
    </location>
</feature>
<keyword evidence="5 9" id="KW-0812">Transmembrane</keyword>
<dbReference type="KEGG" id="axe:P40_03140"/>
<evidence type="ECO:0000256" key="3">
    <source>
        <dbReference type="ARBA" id="ARBA00022475"/>
    </source>
</evidence>